<keyword evidence="1 4" id="KW-0378">Hydrolase</keyword>
<feature type="domain" description="PNPLA" evidence="5">
    <location>
        <begin position="5"/>
        <end position="171"/>
    </location>
</feature>
<feature type="active site" description="Proton acceptor" evidence="4">
    <location>
        <position position="158"/>
    </location>
</feature>
<dbReference type="SUPFAM" id="SSF52151">
    <property type="entry name" value="FabD/lysophospholipase-like"/>
    <property type="match status" value="1"/>
</dbReference>
<feature type="short sequence motif" description="GXSXG" evidence="4">
    <location>
        <begin position="36"/>
        <end position="40"/>
    </location>
</feature>
<dbReference type="Pfam" id="PF19890">
    <property type="entry name" value="DUF6363"/>
    <property type="match status" value="1"/>
</dbReference>
<organism evidence="6 7">
    <name type="scientific">Actinobacillus indolicus</name>
    <dbReference type="NCBI Taxonomy" id="51049"/>
    <lineage>
        <taxon>Bacteria</taxon>
        <taxon>Pseudomonadati</taxon>
        <taxon>Pseudomonadota</taxon>
        <taxon>Gammaproteobacteria</taxon>
        <taxon>Pasteurellales</taxon>
        <taxon>Pasteurellaceae</taxon>
        <taxon>Actinobacillus</taxon>
    </lineage>
</organism>
<dbReference type="Gene3D" id="3.40.1090.10">
    <property type="entry name" value="Cytosolic phospholipase A2 catalytic domain"/>
    <property type="match status" value="2"/>
</dbReference>
<dbReference type="RefSeq" id="WP_162856607.1">
    <property type="nucleotide sequence ID" value="NZ_CP038145.1"/>
</dbReference>
<comment type="caution">
    <text evidence="4">Lacks conserved residue(s) required for the propagation of feature annotation.</text>
</comment>
<evidence type="ECO:0000313" key="6">
    <source>
        <dbReference type="EMBL" id="QBQ63745.1"/>
    </source>
</evidence>
<dbReference type="InterPro" id="IPR037483">
    <property type="entry name" value="YjjU-like"/>
</dbReference>
<accession>A0A4P7CI21</accession>
<dbReference type="CDD" id="cd07208">
    <property type="entry name" value="Pat_hypo_Ecoli_yjju_like"/>
    <property type="match status" value="1"/>
</dbReference>
<dbReference type="GO" id="GO:0016042">
    <property type="term" value="P:lipid catabolic process"/>
    <property type="evidence" value="ECO:0007669"/>
    <property type="project" value="UniProtKB-UniRule"/>
</dbReference>
<dbReference type="InterPro" id="IPR002641">
    <property type="entry name" value="PNPLA_dom"/>
</dbReference>
<sequence length="280" mass="31670">MKIGLVLEGGAMRGMFTAGVLDVFMDENIHIDGIVGVSAGVLFGANFPSKQRGRALRYNLKYLNDPRYLGFRSLITTGNIVNKAFAFYDVPFKLDIFNNDTFKQSPIDFYATLTNIETGLAEYHKITDPFAQMETLRATSAMPYVSNIVEVDGKKYLDGGIADSIPLKQCQALGYDKIIVVLTRPLDYRKSPSSPLLSKLFYHKYPKLVEALIHRYKNYNECVEQVIEQQQQGNIFVIRPSQTLPIKRIEKDPAKIQAMYDLGVSDAQREMENLKAYLSQ</sequence>
<dbReference type="Proteomes" id="UP000294444">
    <property type="component" value="Chromosome"/>
</dbReference>
<proteinExistence type="predicted"/>
<dbReference type="InterPro" id="IPR016035">
    <property type="entry name" value="Acyl_Trfase/lysoPLipase"/>
</dbReference>
<keyword evidence="7" id="KW-1185">Reference proteome</keyword>
<dbReference type="InterPro" id="IPR045943">
    <property type="entry name" value="DUF6363"/>
</dbReference>
<dbReference type="KEGG" id="aio:EXH44_05610"/>
<protein>
    <submittedName>
        <fullName evidence="6">Patatin family protein</fullName>
    </submittedName>
</protein>
<dbReference type="GO" id="GO:0016787">
    <property type="term" value="F:hydrolase activity"/>
    <property type="evidence" value="ECO:0007669"/>
    <property type="project" value="UniProtKB-UniRule"/>
</dbReference>
<dbReference type="Pfam" id="PF01734">
    <property type="entry name" value="Patatin"/>
    <property type="match status" value="1"/>
</dbReference>
<keyword evidence="2 4" id="KW-0442">Lipid degradation</keyword>
<name>A0A4P7CI21_9PAST</name>
<gene>
    <name evidence="6" type="ORF">EXH44_05610</name>
</gene>
<feature type="short sequence motif" description="DGA/G" evidence="4">
    <location>
        <begin position="158"/>
        <end position="160"/>
    </location>
</feature>
<keyword evidence="3 4" id="KW-0443">Lipid metabolism</keyword>
<feature type="active site" description="Nucleophile" evidence="4">
    <location>
        <position position="38"/>
    </location>
</feature>
<evidence type="ECO:0000256" key="1">
    <source>
        <dbReference type="ARBA" id="ARBA00022801"/>
    </source>
</evidence>
<dbReference type="InterPro" id="IPR050301">
    <property type="entry name" value="NTE"/>
</dbReference>
<dbReference type="PROSITE" id="PS51635">
    <property type="entry name" value="PNPLA"/>
    <property type="match status" value="1"/>
</dbReference>
<evidence type="ECO:0000256" key="3">
    <source>
        <dbReference type="ARBA" id="ARBA00023098"/>
    </source>
</evidence>
<dbReference type="PANTHER" id="PTHR14226">
    <property type="entry name" value="NEUROPATHY TARGET ESTERASE/SWISS CHEESE D.MELANOGASTER"/>
    <property type="match status" value="1"/>
</dbReference>
<evidence type="ECO:0000259" key="5">
    <source>
        <dbReference type="PROSITE" id="PS51635"/>
    </source>
</evidence>
<dbReference type="PANTHER" id="PTHR14226:SF25">
    <property type="entry name" value="PHOSPHOESTERASE"/>
    <property type="match status" value="1"/>
</dbReference>
<dbReference type="EMBL" id="CP038145">
    <property type="protein sequence ID" value="QBQ63745.1"/>
    <property type="molecule type" value="Genomic_DNA"/>
</dbReference>
<evidence type="ECO:0000313" key="7">
    <source>
        <dbReference type="Proteomes" id="UP000294444"/>
    </source>
</evidence>
<evidence type="ECO:0000256" key="2">
    <source>
        <dbReference type="ARBA" id="ARBA00022963"/>
    </source>
</evidence>
<dbReference type="AlphaFoldDB" id="A0A4P7CI21"/>
<reference evidence="6 7" key="1">
    <citation type="submission" date="2019-03" db="EMBL/GenBank/DDBJ databases">
        <authorList>
            <person name="Che Y."/>
            <person name="Zhou L."/>
        </authorList>
    </citation>
    <scope>NUCLEOTIDE SEQUENCE [LARGE SCALE GENOMIC DNA]</scope>
    <source>
        <strain evidence="6 7">AIFJ1607</strain>
    </source>
</reference>
<evidence type="ECO:0000256" key="4">
    <source>
        <dbReference type="PROSITE-ProRule" id="PRU01161"/>
    </source>
</evidence>